<dbReference type="Pfam" id="PF17917">
    <property type="entry name" value="RT_RNaseH"/>
    <property type="match status" value="1"/>
</dbReference>
<dbReference type="GO" id="GO:0019899">
    <property type="term" value="F:enzyme binding"/>
    <property type="evidence" value="ECO:0007669"/>
    <property type="project" value="UniProtKB-ARBA"/>
</dbReference>
<dbReference type="InterPro" id="IPR036875">
    <property type="entry name" value="Znf_CCHC_sf"/>
</dbReference>
<reference evidence="14" key="1">
    <citation type="submission" date="2017-02" db="UniProtKB">
        <authorList>
            <consortium name="WormBaseParasite"/>
        </authorList>
    </citation>
    <scope>IDENTIFICATION</scope>
</reference>
<evidence type="ECO:0000313" key="14">
    <source>
        <dbReference type="WBParaSite" id="SPAL_0001475700.1"/>
    </source>
</evidence>
<dbReference type="InterPro" id="IPR012337">
    <property type="entry name" value="RNaseH-like_sf"/>
</dbReference>
<evidence type="ECO:0000256" key="6">
    <source>
        <dbReference type="ARBA" id="ARBA00022801"/>
    </source>
</evidence>
<feature type="domain" description="Reverse transcriptase" evidence="11">
    <location>
        <begin position="452"/>
        <end position="654"/>
    </location>
</feature>
<sequence length="1292" mass="149662">MALRVDLPYFEMKDTSRAEAFVKFMEWYLKCEKDKDGKEISDNLRIQKFLTRLDLDAWTRVKEEISVYSIEKNKREENLVFDDYVGVFKKIFMTEKNSYIELVTMLKSINEKVADVDKLYEEITSVLRKTKMSSITMEELGGLLMILKFAAPEAMEPLLLKKAAEERLNNKSERRLAYAKEILDIIKELNTFSLALSSSKDSVHRVYTKSNDKFKKNTFKRKTFNKKIQCHRCNKYGHIARNCNEVIRKIEDNTSDIENESDDDEVVSVVGRIEGEKQLILPVKAYIGKKNCFVIKAEADSGSPRTFIARNQIPGVGGGEMATCGKIKMILEVNGKRVETDAIVTTLNYSLIGRTELIKLGLLDGLKDVCIKRIKSGINNDGNLEKIRVNLEMEIKRKCPNLIDGKLGCYVGKPIKLPFKEDSKFVIVPNRQYNCLEIEPVIEEKLANYEKEGLIKREKYPDAASPIMPMIKKLDQPVDKNNIRIVADYSLLNRNFKLNCYKMKSVDDVLRKVGNMMNSKKVYISTFDVQDCYGCIRIDQSDQSKVCINTHVGIFRLCRLPQGVSVSPPICQEIMDKIDKQVTEFCRKNYNNFNNGNDFIETYYDDTIIITELLEDHKRAVMCYCKTMEEKGFKLSTSKWKVLTKSTMFLGVKLCEGKFKPDERKIACLKAMTIPKDKDQLISFLGLVNYHCKYVDSLAQLRQPLDVKRRKDGKFEEFSDIEKKSFDDCIEAISNCNGLYPYRKGMKLIVESDASDTAMGAVLKAESGEIIEYYSKSFTATECRYPIQHKEALSCVLAIEHFKYYLMLKEFQLHTDHESLAICFNLEKGIKKSMSNRLQRFALRLMPFHFKVYYVSNKRVLCADTLSRLICEKRKDYLEEFLVCKIHSKNELYLRESQILKEAEFDQNYLLIRDKLINNESITHLGERFLDATVEDGLVKLGNQYLIPKSLHQRCLEILHTSHQSSSTMKRLARQFWYWSSMTKDIQEVYDKCEICNDNKIMPNKSLPFMENSLYPMERVHIDIGECFSIYFLVLHDSFSGYLDIFSLKNMSTTECLSCLNRAFSYLGYPTSIFSDQGRQFISQETKAFTLKHGITWYFSGAGHQSSNGAAERSIQTVKRLMKKLHKPGCDIDELFIKIKVNVNNVPSGKRQDSPNNLLFKYNCHSLVRTNEYLEGIPKFKIGSLVKFRLSKDKKWENGRIIKIHGSKLYDIEDSKNHIRFMHQDNIIESSANLNHLYYEDTINEQNKKETDPISTKERDYGKRKARKRSSPPLEHPMITRTKKRKGMIESS</sequence>
<feature type="compositionally biased region" description="Basic and acidic residues" evidence="9">
    <location>
        <begin position="1248"/>
        <end position="1263"/>
    </location>
</feature>
<dbReference type="InterPro" id="IPR043502">
    <property type="entry name" value="DNA/RNA_pol_sf"/>
</dbReference>
<dbReference type="Pfam" id="PF17921">
    <property type="entry name" value="Integrase_H2C2"/>
    <property type="match status" value="1"/>
</dbReference>
<organism evidence="13 14">
    <name type="scientific">Strongyloides papillosus</name>
    <name type="common">Intestinal threadworm</name>
    <dbReference type="NCBI Taxonomy" id="174720"/>
    <lineage>
        <taxon>Eukaryota</taxon>
        <taxon>Metazoa</taxon>
        <taxon>Ecdysozoa</taxon>
        <taxon>Nematoda</taxon>
        <taxon>Chromadorea</taxon>
        <taxon>Rhabditida</taxon>
        <taxon>Tylenchina</taxon>
        <taxon>Panagrolaimomorpha</taxon>
        <taxon>Strongyloidoidea</taxon>
        <taxon>Strongyloididae</taxon>
        <taxon>Strongyloides</taxon>
    </lineage>
</organism>
<evidence type="ECO:0000256" key="1">
    <source>
        <dbReference type="ARBA" id="ARBA00012493"/>
    </source>
</evidence>
<keyword evidence="13" id="KW-1185">Reference proteome</keyword>
<dbReference type="InterPro" id="IPR043128">
    <property type="entry name" value="Rev_trsase/Diguanyl_cyclase"/>
</dbReference>
<evidence type="ECO:0000313" key="13">
    <source>
        <dbReference type="Proteomes" id="UP000046392"/>
    </source>
</evidence>
<dbReference type="Pfam" id="PF00665">
    <property type="entry name" value="rve"/>
    <property type="match status" value="1"/>
</dbReference>
<dbReference type="PROSITE" id="PS50878">
    <property type="entry name" value="RT_POL"/>
    <property type="match status" value="1"/>
</dbReference>
<dbReference type="GO" id="GO:0004519">
    <property type="term" value="F:endonuclease activity"/>
    <property type="evidence" value="ECO:0007669"/>
    <property type="project" value="UniProtKB-KW"/>
</dbReference>
<evidence type="ECO:0000256" key="5">
    <source>
        <dbReference type="ARBA" id="ARBA00022759"/>
    </source>
</evidence>
<dbReference type="InterPro" id="IPR041373">
    <property type="entry name" value="RT_RNaseH"/>
</dbReference>
<dbReference type="SUPFAM" id="SSF57756">
    <property type="entry name" value="Retrovirus zinc finger-like domains"/>
    <property type="match status" value="1"/>
</dbReference>
<keyword evidence="3" id="KW-0548">Nucleotidyltransferase</keyword>
<dbReference type="PROSITE" id="PS50994">
    <property type="entry name" value="INTEGRASE"/>
    <property type="match status" value="1"/>
</dbReference>
<feature type="region of interest" description="Disordered" evidence="9">
    <location>
        <begin position="1248"/>
        <end position="1292"/>
    </location>
</feature>
<dbReference type="Pfam" id="PF00078">
    <property type="entry name" value="RVT_1"/>
    <property type="match status" value="1"/>
</dbReference>
<dbReference type="Gene3D" id="3.30.70.270">
    <property type="match status" value="2"/>
</dbReference>
<evidence type="ECO:0000259" key="12">
    <source>
        <dbReference type="PROSITE" id="PS50994"/>
    </source>
</evidence>
<keyword evidence="8" id="KW-0862">Zinc</keyword>
<dbReference type="Proteomes" id="UP000046392">
    <property type="component" value="Unplaced"/>
</dbReference>
<dbReference type="GO" id="GO:0003676">
    <property type="term" value="F:nucleic acid binding"/>
    <property type="evidence" value="ECO:0007669"/>
    <property type="project" value="InterPro"/>
</dbReference>
<evidence type="ECO:0000259" key="10">
    <source>
        <dbReference type="PROSITE" id="PS50158"/>
    </source>
</evidence>
<evidence type="ECO:0000256" key="9">
    <source>
        <dbReference type="SAM" id="MobiDB-lite"/>
    </source>
</evidence>
<dbReference type="PANTHER" id="PTHR37984">
    <property type="entry name" value="PROTEIN CBG26694"/>
    <property type="match status" value="1"/>
</dbReference>
<keyword evidence="7" id="KW-0695">RNA-directed DNA polymerase</keyword>
<dbReference type="GO" id="GO:0015074">
    <property type="term" value="P:DNA integration"/>
    <property type="evidence" value="ECO:0007669"/>
    <property type="project" value="InterPro"/>
</dbReference>
<dbReference type="GO" id="GO:0008270">
    <property type="term" value="F:zinc ion binding"/>
    <property type="evidence" value="ECO:0007669"/>
    <property type="project" value="UniProtKB-KW"/>
</dbReference>
<feature type="domain" description="Integrase catalytic" evidence="12">
    <location>
        <begin position="1004"/>
        <end position="1163"/>
    </location>
</feature>
<dbReference type="Gene3D" id="4.10.60.10">
    <property type="entry name" value="Zinc finger, CCHC-type"/>
    <property type="match status" value="1"/>
</dbReference>
<evidence type="ECO:0000256" key="3">
    <source>
        <dbReference type="ARBA" id="ARBA00022695"/>
    </source>
</evidence>
<evidence type="ECO:0000256" key="7">
    <source>
        <dbReference type="ARBA" id="ARBA00022918"/>
    </source>
</evidence>
<keyword evidence="2" id="KW-0808">Transferase</keyword>
<dbReference type="GO" id="GO:0016787">
    <property type="term" value="F:hydrolase activity"/>
    <property type="evidence" value="ECO:0007669"/>
    <property type="project" value="UniProtKB-KW"/>
</dbReference>
<evidence type="ECO:0000259" key="11">
    <source>
        <dbReference type="PROSITE" id="PS50878"/>
    </source>
</evidence>
<evidence type="ECO:0000256" key="8">
    <source>
        <dbReference type="PROSITE-ProRule" id="PRU00047"/>
    </source>
</evidence>
<dbReference type="GO" id="GO:0003964">
    <property type="term" value="F:RNA-directed DNA polymerase activity"/>
    <property type="evidence" value="ECO:0007669"/>
    <property type="project" value="UniProtKB-KW"/>
</dbReference>
<dbReference type="Gene3D" id="1.10.340.70">
    <property type="match status" value="1"/>
</dbReference>
<keyword evidence="8" id="KW-0863">Zinc-finger</keyword>
<dbReference type="PANTHER" id="PTHR37984:SF9">
    <property type="entry name" value="INTEGRASE CATALYTIC DOMAIN-CONTAINING PROTEIN"/>
    <property type="match status" value="1"/>
</dbReference>
<proteinExistence type="predicted"/>
<dbReference type="CDD" id="cd01647">
    <property type="entry name" value="RT_LTR"/>
    <property type="match status" value="1"/>
</dbReference>
<dbReference type="GO" id="GO:0042575">
    <property type="term" value="C:DNA polymerase complex"/>
    <property type="evidence" value="ECO:0007669"/>
    <property type="project" value="UniProtKB-ARBA"/>
</dbReference>
<dbReference type="Gene3D" id="3.10.10.10">
    <property type="entry name" value="HIV Type 1 Reverse Transcriptase, subunit A, domain 1"/>
    <property type="match status" value="1"/>
</dbReference>
<dbReference type="EC" id="2.7.7.49" evidence="1"/>
<dbReference type="InterPro" id="IPR041588">
    <property type="entry name" value="Integrase_H2C2"/>
</dbReference>
<evidence type="ECO:0000256" key="2">
    <source>
        <dbReference type="ARBA" id="ARBA00022679"/>
    </source>
</evidence>
<dbReference type="InterPro" id="IPR050951">
    <property type="entry name" value="Retrovirus_Pol_polyprotein"/>
</dbReference>
<keyword evidence="4" id="KW-0540">Nuclease</keyword>
<dbReference type="Gene3D" id="3.30.420.10">
    <property type="entry name" value="Ribonuclease H-like superfamily/Ribonuclease H"/>
    <property type="match status" value="1"/>
</dbReference>
<dbReference type="InterPro" id="IPR001878">
    <property type="entry name" value="Znf_CCHC"/>
</dbReference>
<accession>A0A0N5CA32</accession>
<dbReference type="InterPro" id="IPR036397">
    <property type="entry name" value="RNaseH_sf"/>
</dbReference>
<dbReference type="InterPro" id="IPR000477">
    <property type="entry name" value="RT_dom"/>
</dbReference>
<dbReference type="SUPFAM" id="SSF53098">
    <property type="entry name" value="Ribonuclease H-like"/>
    <property type="match status" value="1"/>
</dbReference>
<keyword evidence="6" id="KW-0378">Hydrolase</keyword>
<name>A0A0N5CA32_STREA</name>
<dbReference type="STRING" id="174720.A0A0N5CA32"/>
<keyword evidence="5" id="KW-0255">Endonuclease</keyword>
<dbReference type="SUPFAM" id="SSF56672">
    <property type="entry name" value="DNA/RNA polymerases"/>
    <property type="match status" value="1"/>
</dbReference>
<dbReference type="CDD" id="cd09274">
    <property type="entry name" value="RNase_HI_RT_Ty3"/>
    <property type="match status" value="1"/>
</dbReference>
<evidence type="ECO:0000256" key="4">
    <source>
        <dbReference type="ARBA" id="ARBA00022722"/>
    </source>
</evidence>
<dbReference type="InterPro" id="IPR001584">
    <property type="entry name" value="Integrase_cat-core"/>
</dbReference>
<dbReference type="WBParaSite" id="SPAL_0001475700.1">
    <property type="protein sequence ID" value="SPAL_0001475700.1"/>
    <property type="gene ID" value="SPAL_0001475700"/>
</dbReference>
<feature type="domain" description="CCHC-type" evidence="10">
    <location>
        <begin position="230"/>
        <end position="245"/>
    </location>
</feature>
<protein>
    <recommendedName>
        <fullName evidence="1">RNA-directed DNA polymerase</fullName>
        <ecNumber evidence="1">2.7.7.49</ecNumber>
    </recommendedName>
</protein>
<dbReference type="PROSITE" id="PS50158">
    <property type="entry name" value="ZF_CCHC"/>
    <property type="match status" value="1"/>
</dbReference>
<keyword evidence="8" id="KW-0479">Metal-binding</keyword>